<sequence>MSLIRDDYAIRQKVRTKATSSSLNRPAVQILSKSSPPAAYSMTMARCVGVKQTCSQQAEAVSK</sequence>
<proteinExistence type="predicted"/>
<reference evidence="1" key="1">
    <citation type="submission" date="2014-09" db="EMBL/GenBank/DDBJ databases">
        <authorList>
            <person name="Magalhaes I.L.F."/>
            <person name="Oliveira U."/>
            <person name="Santos F.R."/>
            <person name="Vidigal T.H.D.A."/>
            <person name="Brescovit A.D."/>
            <person name="Santos A.J."/>
        </authorList>
    </citation>
    <scope>NUCLEOTIDE SEQUENCE</scope>
    <source>
        <tissue evidence="1">Shoot tissue taken approximately 20 cm above the soil surface</tissue>
    </source>
</reference>
<organism evidence="1">
    <name type="scientific">Arundo donax</name>
    <name type="common">Giant reed</name>
    <name type="synonym">Donax arundinaceus</name>
    <dbReference type="NCBI Taxonomy" id="35708"/>
    <lineage>
        <taxon>Eukaryota</taxon>
        <taxon>Viridiplantae</taxon>
        <taxon>Streptophyta</taxon>
        <taxon>Embryophyta</taxon>
        <taxon>Tracheophyta</taxon>
        <taxon>Spermatophyta</taxon>
        <taxon>Magnoliopsida</taxon>
        <taxon>Liliopsida</taxon>
        <taxon>Poales</taxon>
        <taxon>Poaceae</taxon>
        <taxon>PACMAD clade</taxon>
        <taxon>Arundinoideae</taxon>
        <taxon>Arundineae</taxon>
        <taxon>Arundo</taxon>
    </lineage>
</organism>
<accession>A0A0A9DCE4</accession>
<dbReference type="AlphaFoldDB" id="A0A0A9DCE4"/>
<evidence type="ECO:0000313" key="1">
    <source>
        <dbReference type="EMBL" id="JAD86239.1"/>
    </source>
</evidence>
<dbReference type="EMBL" id="GBRH01211656">
    <property type="protein sequence ID" value="JAD86239.1"/>
    <property type="molecule type" value="Transcribed_RNA"/>
</dbReference>
<protein>
    <submittedName>
        <fullName evidence="1">Uncharacterized protein</fullName>
    </submittedName>
</protein>
<name>A0A0A9DCE4_ARUDO</name>
<reference evidence="1" key="2">
    <citation type="journal article" date="2015" name="Data Brief">
        <title>Shoot transcriptome of the giant reed, Arundo donax.</title>
        <authorList>
            <person name="Barrero R.A."/>
            <person name="Guerrero F.D."/>
            <person name="Moolhuijzen P."/>
            <person name="Goolsby J.A."/>
            <person name="Tidwell J."/>
            <person name="Bellgard S.E."/>
            <person name="Bellgard M.I."/>
        </authorList>
    </citation>
    <scope>NUCLEOTIDE SEQUENCE</scope>
    <source>
        <tissue evidence="1">Shoot tissue taken approximately 20 cm above the soil surface</tissue>
    </source>
</reference>